<evidence type="ECO:0000313" key="2">
    <source>
        <dbReference type="Proteomes" id="UP001597549"/>
    </source>
</evidence>
<evidence type="ECO:0000313" key="1">
    <source>
        <dbReference type="EMBL" id="MFD2910123.1"/>
    </source>
</evidence>
<dbReference type="EMBL" id="JBHUOL010000022">
    <property type="protein sequence ID" value="MFD2910123.1"/>
    <property type="molecule type" value="Genomic_DNA"/>
</dbReference>
<name>A0ABW5ZBG6_9FLAO</name>
<sequence>MEMDLLGDRQRYVEEPLETFEIRYSGFGKDLYNEIQKELPEVFAKLTYYKRFENDDKSNLMTFLNDSYAIYNDGSLKFRIIIDPDCEVICLGDFDSHIEIGSWDNTTTYYRESIDFIKKYFLKI</sequence>
<dbReference type="RefSeq" id="WP_379809298.1">
    <property type="nucleotide sequence ID" value="NZ_JBHUOL010000022.1"/>
</dbReference>
<dbReference type="Proteomes" id="UP001597549">
    <property type="component" value="Unassembled WGS sequence"/>
</dbReference>
<keyword evidence="2" id="KW-1185">Reference proteome</keyword>
<accession>A0ABW5ZBG6</accession>
<protein>
    <recommendedName>
        <fullName evidence="3">SMI1/KNR4 family protein</fullName>
    </recommendedName>
</protein>
<comment type="caution">
    <text evidence="1">The sequence shown here is derived from an EMBL/GenBank/DDBJ whole genome shotgun (WGS) entry which is preliminary data.</text>
</comment>
<reference evidence="2" key="1">
    <citation type="journal article" date="2019" name="Int. J. Syst. Evol. Microbiol.">
        <title>The Global Catalogue of Microorganisms (GCM) 10K type strain sequencing project: providing services to taxonomists for standard genome sequencing and annotation.</title>
        <authorList>
            <consortium name="The Broad Institute Genomics Platform"/>
            <consortium name="The Broad Institute Genome Sequencing Center for Infectious Disease"/>
            <person name="Wu L."/>
            <person name="Ma J."/>
        </authorList>
    </citation>
    <scope>NUCLEOTIDE SEQUENCE [LARGE SCALE GENOMIC DNA]</scope>
    <source>
        <strain evidence="2">KCTC 52644</strain>
    </source>
</reference>
<organism evidence="1 2">
    <name type="scientific">Flavobacterium ardleyense</name>
    <dbReference type="NCBI Taxonomy" id="2038737"/>
    <lineage>
        <taxon>Bacteria</taxon>
        <taxon>Pseudomonadati</taxon>
        <taxon>Bacteroidota</taxon>
        <taxon>Flavobacteriia</taxon>
        <taxon>Flavobacteriales</taxon>
        <taxon>Flavobacteriaceae</taxon>
        <taxon>Flavobacterium</taxon>
    </lineage>
</organism>
<gene>
    <name evidence="1" type="ORF">ACFSX9_15440</name>
</gene>
<proteinExistence type="predicted"/>
<evidence type="ECO:0008006" key="3">
    <source>
        <dbReference type="Google" id="ProtNLM"/>
    </source>
</evidence>